<keyword evidence="3 4" id="KW-0349">Heme</keyword>
<dbReference type="OrthoDB" id="6764281at2759"/>
<comment type="similarity">
    <text evidence="2 4">Belongs to the cytochrome P450 family.</text>
</comment>
<evidence type="ECO:0000313" key="6">
    <source>
        <dbReference type="Proteomes" id="UP000660262"/>
    </source>
</evidence>
<dbReference type="SUPFAM" id="SSF48264">
    <property type="entry name" value="Cytochrome P450"/>
    <property type="match status" value="1"/>
</dbReference>
<dbReference type="EMBL" id="BNJQ01000002">
    <property type="protein sequence ID" value="GHP01883.1"/>
    <property type="molecule type" value="Genomic_DNA"/>
</dbReference>
<dbReference type="InterPro" id="IPR050121">
    <property type="entry name" value="Cytochrome_P450_monoxygenase"/>
</dbReference>
<reference evidence="5" key="1">
    <citation type="submission" date="2020-10" db="EMBL/GenBank/DDBJ databases">
        <title>Unveiling of a novel bifunctional photoreceptor, Dualchrome1, isolated from a cosmopolitan green alga.</title>
        <authorList>
            <person name="Suzuki S."/>
            <person name="Kawachi M."/>
        </authorList>
    </citation>
    <scope>NUCLEOTIDE SEQUENCE</scope>
    <source>
        <strain evidence="5">NIES 2893</strain>
    </source>
</reference>
<keyword evidence="4" id="KW-0503">Monooxygenase</keyword>
<keyword evidence="3 4" id="KW-0408">Iron</keyword>
<dbReference type="GO" id="GO:0020037">
    <property type="term" value="F:heme binding"/>
    <property type="evidence" value="ECO:0007669"/>
    <property type="project" value="InterPro"/>
</dbReference>
<evidence type="ECO:0000256" key="2">
    <source>
        <dbReference type="ARBA" id="ARBA00010617"/>
    </source>
</evidence>
<dbReference type="AlphaFoldDB" id="A0A830H6H9"/>
<dbReference type="Pfam" id="PF00067">
    <property type="entry name" value="p450"/>
    <property type="match status" value="1"/>
</dbReference>
<sequence>MLTCQLSHPPLSRHGCPPMMCPSGGHGYGCRSATRLRVRVSDTMATGVVVGRPSSLFLRPTSAINQGLKTCSSSFYRSRRGGGSGGGGSRHHGVGLVRFGSQSPMLTLRSCLFASANDDAPPHSASRAVITPSLFSLVVWFARYLEPWNVMLAMRKEYPDEDILKIDLIFETFYFLMTPDAAREVLLEKSTDFPLRYSIDLFETLELDRGIVYAQGDRHRTNKRACVPAFESASSMSTFVEAIRDEVDDMCDRWVAKIGNKASAQLDVYDEVRQLTLAVVLRVTFGLRSGGSGDKLSNEISTTIAQYLEAIVACANEPIVSIAPQLSSNYRRVVGSGGLLEKLRRLVLELIAERRRVDGVVPTSTVEGGAPPSGDLLGVLLATGASDEDILLILFDLIIAGSDTTASTISASLLLASKDERLVSRVREEPDALSVAHEDVRARLPVSTAIARETLRLYPPVPFVGRRSVRPSDVCGYSLDEGVVCCWSPFYFGRQFFSSSVDDAWDPARVWLDGGAGGTTVDPFAWLPFGAGVRGCLGTRLGLTESVLAVGCMLQRFDFTFERDELTYKYDLTLNLSENRATACEVRKI</sequence>
<protein>
    <recommendedName>
        <fullName evidence="7">Cytochrome P450</fullName>
    </recommendedName>
</protein>
<keyword evidence="4" id="KW-0560">Oxidoreductase</keyword>
<keyword evidence="6" id="KW-1185">Reference proteome</keyword>
<evidence type="ECO:0008006" key="7">
    <source>
        <dbReference type="Google" id="ProtNLM"/>
    </source>
</evidence>
<comment type="cofactor">
    <cofactor evidence="1 3">
        <name>heme</name>
        <dbReference type="ChEBI" id="CHEBI:30413"/>
    </cofactor>
</comment>
<dbReference type="Gene3D" id="1.10.630.10">
    <property type="entry name" value="Cytochrome P450"/>
    <property type="match status" value="1"/>
</dbReference>
<dbReference type="InterPro" id="IPR002401">
    <property type="entry name" value="Cyt_P450_E_grp-I"/>
</dbReference>
<dbReference type="GO" id="GO:0016705">
    <property type="term" value="F:oxidoreductase activity, acting on paired donors, with incorporation or reduction of molecular oxygen"/>
    <property type="evidence" value="ECO:0007669"/>
    <property type="project" value="InterPro"/>
</dbReference>
<dbReference type="PRINTS" id="PR00385">
    <property type="entry name" value="P450"/>
</dbReference>
<evidence type="ECO:0000256" key="1">
    <source>
        <dbReference type="ARBA" id="ARBA00001971"/>
    </source>
</evidence>
<dbReference type="InterPro" id="IPR036396">
    <property type="entry name" value="Cyt_P450_sf"/>
</dbReference>
<accession>A0A830H6H9</accession>
<dbReference type="PANTHER" id="PTHR24305">
    <property type="entry name" value="CYTOCHROME P450"/>
    <property type="match status" value="1"/>
</dbReference>
<dbReference type="InterPro" id="IPR017972">
    <property type="entry name" value="Cyt_P450_CS"/>
</dbReference>
<dbReference type="PROSITE" id="PS00086">
    <property type="entry name" value="CYTOCHROME_P450"/>
    <property type="match status" value="1"/>
</dbReference>
<proteinExistence type="inferred from homology"/>
<dbReference type="InterPro" id="IPR001128">
    <property type="entry name" value="Cyt_P450"/>
</dbReference>
<dbReference type="Proteomes" id="UP000660262">
    <property type="component" value="Unassembled WGS sequence"/>
</dbReference>
<keyword evidence="3 4" id="KW-0479">Metal-binding</keyword>
<dbReference type="GO" id="GO:0004497">
    <property type="term" value="F:monooxygenase activity"/>
    <property type="evidence" value="ECO:0007669"/>
    <property type="project" value="UniProtKB-KW"/>
</dbReference>
<evidence type="ECO:0000313" key="5">
    <source>
        <dbReference type="EMBL" id="GHP01883.1"/>
    </source>
</evidence>
<gene>
    <name evidence="5" type="ORF">PPROV_000064000</name>
</gene>
<name>A0A830H6H9_9CHLO</name>
<evidence type="ECO:0000256" key="3">
    <source>
        <dbReference type="PIRSR" id="PIRSR602401-1"/>
    </source>
</evidence>
<organism evidence="5 6">
    <name type="scientific">Pycnococcus provasolii</name>
    <dbReference type="NCBI Taxonomy" id="41880"/>
    <lineage>
        <taxon>Eukaryota</taxon>
        <taxon>Viridiplantae</taxon>
        <taxon>Chlorophyta</taxon>
        <taxon>Pseudoscourfieldiophyceae</taxon>
        <taxon>Pseudoscourfieldiales</taxon>
        <taxon>Pycnococcaceae</taxon>
        <taxon>Pycnococcus</taxon>
    </lineage>
</organism>
<dbReference type="PRINTS" id="PR00463">
    <property type="entry name" value="EP450I"/>
</dbReference>
<feature type="binding site" description="axial binding residue" evidence="3">
    <location>
        <position position="536"/>
    </location>
    <ligand>
        <name>heme</name>
        <dbReference type="ChEBI" id="CHEBI:30413"/>
    </ligand>
    <ligandPart>
        <name>Fe</name>
        <dbReference type="ChEBI" id="CHEBI:18248"/>
    </ligandPart>
</feature>
<dbReference type="PANTHER" id="PTHR24305:SF166">
    <property type="entry name" value="CYTOCHROME P450 12A4, MITOCHONDRIAL-RELATED"/>
    <property type="match status" value="1"/>
</dbReference>
<comment type="caution">
    <text evidence="5">The sequence shown here is derived from an EMBL/GenBank/DDBJ whole genome shotgun (WGS) entry which is preliminary data.</text>
</comment>
<dbReference type="GO" id="GO:0005506">
    <property type="term" value="F:iron ion binding"/>
    <property type="evidence" value="ECO:0007669"/>
    <property type="project" value="InterPro"/>
</dbReference>
<evidence type="ECO:0000256" key="4">
    <source>
        <dbReference type="RuleBase" id="RU000461"/>
    </source>
</evidence>